<feature type="transmembrane region" description="Helical" evidence="8">
    <location>
        <begin position="224"/>
        <end position="249"/>
    </location>
</feature>
<dbReference type="RefSeq" id="WP_092665755.1">
    <property type="nucleotide sequence ID" value="NZ_LT629734.1"/>
</dbReference>
<dbReference type="PANTHER" id="PTHR30269:SF37">
    <property type="entry name" value="MEMBRANE TRANSPORTER PROTEIN"/>
    <property type="match status" value="1"/>
</dbReference>
<evidence type="ECO:0000256" key="7">
    <source>
        <dbReference type="ARBA" id="ARBA00023136"/>
    </source>
</evidence>
<comment type="subcellular location">
    <subcellularLocation>
        <location evidence="1 8">Cell membrane</location>
        <topology evidence="1 8">Multi-pass membrane protein</topology>
    </subcellularLocation>
</comment>
<dbReference type="EMBL" id="LT629734">
    <property type="protein sequence ID" value="SDR77148.1"/>
    <property type="molecule type" value="Genomic_DNA"/>
</dbReference>
<dbReference type="STRING" id="684552.SAMN04489719_0723"/>
<keyword evidence="10" id="KW-1185">Reference proteome</keyword>
<name>A0A1H1LRE4_9MICO</name>
<dbReference type="InterPro" id="IPR052017">
    <property type="entry name" value="TSUP"/>
</dbReference>
<accession>A0A1H1LRE4</accession>
<feature type="transmembrane region" description="Helical" evidence="8">
    <location>
        <begin position="163"/>
        <end position="182"/>
    </location>
</feature>
<gene>
    <name evidence="9" type="ORF">SAMN04489719_0723</name>
</gene>
<feature type="transmembrane region" description="Helical" evidence="8">
    <location>
        <begin position="72"/>
        <end position="91"/>
    </location>
</feature>
<evidence type="ECO:0000313" key="9">
    <source>
        <dbReference type="EMBL" id="SDR77148.1"/>
    </source>
</evidence>
<dbReference type="OrthoDB" id="3872971at2"/>
<reference evidence="10" key="1">
    <citation type="submission" date="2016-10" db="EMBL/GenBank/DDBJ databases">
        <authorList>
            <person name="Varghese N."/>
            <person name="Submissions S."/>
        </authorList>
    </citation>
    <scope>NUCLEOTIDE SEQUENCE [LARGE SCALE GENOMIC DNA]</scope>
    <source>
        <strain evidence="10">DSM 22965</strain>
    </source>
</reference>
<evidence type="ECO:0000256" key="3">
    <source>
        <dbReference type="ARBA" id="ARBA00022448"/>
    </source>
</evidence>
<keyword evidence="4 8" id="KW-1003">Cell membrane</keyword>
<feature type="transmembrane region" description="Helical" evidence="8">
    <location>
        <begin position="128"/>
        <end position="151"/>
    </location>
</feature>
<evidence type="ECO:0000256" key="4">
    <source>
        <dbReference type="ARBA" id="ARBA00022475"/>
    </source>
</evidence>
<evidence type="ECO:0000313" key="10">
    <source>
        <dbReference type="Proteomes" id="UP000199649"/>
    </source>
</evidence>
<proteinExistence type="inferred from homology"/>
<feature type="transmembrane region" description="Helical" evidence="8">
    <location>
        <begin position="35"/>
        <end position="60"/>
    </location>
</feature>
<dbReference type="GO" id="GO:0005886">
    <property type="term" value="C:plasma membrane"/>
    <property type="evidence" value="ECO:0007669"/>
    <property type="project" value="UniProtKB-SubCell"/>
</dbReference>
<evidence type="ECO:0000256" key="1">
    <source>
        <dbReference type="ARBA" id="ARBA00004651"/>
    </source>
</evidence>
<dbReference type="Proteomes" id="UP000199649">
    <property type="component" value="Chromosome I"/>
</dbReference>
<sequence length="250" mass="26068">MDLLSFVVALVAVLIGAAGQRMIGMGWGLVVTPAVALVAGPLAAVLVVNLYGAIACLVILPRVWHDIDWRRLLWLLVPAVALMIPGLLLAKALDTDLLRVVVGVIAVAGVLVTMLITRSARRVDGPGVRIAAGSAIGVLNASVGMGAPIVGLYSLVSHWHDRTFVATMQPFWALVSGIIVAVRPFVAPEGAPDWPLWAWLVVAVPVVAGVLLGDRLAHLVNREVVRWAIIGLSIAGGIALIVTGGIALVS</sequence>
<dbReference type="InterPro" id="IPR002781">
    <property type="entry name" value="TM_pro_TauE-like"/>
</dbReference>
<evidence type="ECO:0000256" key="8">
    <source>
        <dbReference type="RuleBase" id="RU363041"/>
    </source>
</evidence>
<evidence type="ECO:0000256" key="6">
    <source>
        <dbReference type="ARBA" id="ARBA00022989"/>
    </source>
</evidence>
<organism evidence="9 10">
    <name type="scientific">Agrococcus carbonis</name>
    <dbReference type="NCBI Taxonomy" id="684552"/>
    <lineage>
        <taxon>Bacteria</taxon>
        <taxon>Bacillati</taxon>
        <taxon>Actinomycetota</taxon>
        <taxon>Actinomycetes</taxon>
        <taxon>Micrococcales</taxon>
        <taxon>Microbacteriaceae</taxon>
        <taxon>Agrococcus</taxon>
    </lineage>
</organism>
<comment type="similarity">
    <text evidence="2 8">Belongs to the 4-toluene sulfonate uptake permease (TSUP) (TC 2.A.102) family.</text>
</comment>
<evidence type="ECO:0000256" key="2">
    <source>
        <dbReference type="ARBA" id="ARBA00009142"/>
    </source>
</evidence>
<keyword evidence="3" id="KW-0813">Transport</keyword>
<dbReference type="PANTHER" id="PTHR30269">
    <property type="entry name" value="TRANSMEMBRANE PROTEIN YFCA"/>
    <property type="match status" value="1"/>
</dbReference>
<feature type="transmembrane region" description="Helical" evidence="8">
    <location>
        <begin position="97"/>
        <end position="116"/>
    </location>
</feature>
<protein>
    <recommendedName>
        <fullName evidence="8">Probable membrane transporter protein</fullName>
    </recommendedName>
</protein>
<keyword evidence="7 8" id="KW-0472">Membrane</keyword>
<feature type="transmembrane region" description="Helical" evidence="8">
    <location>
        <begin position="194"/>
        <end position="212"/>
    </location>
</feature>
<evidence type="ECO:0000256" key="5">
    <source>
        <dbReference type="ARBA" id="ARBA00022692"/>
    </source>
</evidence>
<keyword evidence="5 8" id="KW-0812">Transmembrane</keyword>
<keyword evidence="6 8" id="KW-1133">Transmembrane helix</keyword>
<dbReference type="AlphaFoldDB" id="A0A1H1LRE4"/>
<dbReference type="Pfam" id="PF01925">
    <property type="entry name" value="TauE"/>
    <property type="match status" value="1"/>
</dbReference>